<dbReference type="OrthoDB" id="7596615at2"/>
<reference evidence="1 2" key="1">
    <citation type="submission" date="2016-10" db="EMBL/GenBank/DDBJ databases">
        <authorList>
            <person name="de Groot N.N."/>
        </authorList>
    </citation>
    <scope>NUCLEOTIDE SEQUENCE [LARGE SCALE GENOMIC DNA]</scope>
    <source>
        <strain evidence="1 2">DSM 3857</strain>
    </source>
</reference>
<dbReference type="STRING" id="933059.SAMN04488103_102632"/>
<organism evidence="1 2">
    <name type="scientific">Gemmobacter aquatilis</name>
    <dbReference type="NCBI Taxonomy" id="933059"/>
    <lineage>
        <taxon>Bacteria</taxon>
        <taxon>Pseudomonadati</taxon>
        <taxon>Pseudomonadota</taxon>
        <taxon>Alphaproteobacteria</taxon>
        <taxon>Rhodobacterales</taxon>
        <taxon>Paracoccaceae</taxon>
        <taxon>Gemmobacter</taxon>
    </lineage>
</organism>
<sequence>MPFETDVFVNCPFDHDYAPLLEAMLFCLVHSGMNPRLATERLENGENRLEKIYGLACGAKYSVHDLSRCQAAAAGDYARMNMPFELGMDLGIRRAAEHLPSEKKFLIFERHPYETKQVLSDLAGQDVEAHHDNFETVIDKVRNFLRVEAGCNVPGAARITADYVTFQGWFLEKKLSEGHAEKAALRLPTSERLAEMRDWVAMGKPDSFGRR</sequence>
<proteinExistence type="predicted"/>
<evidence type="ECO:0000313" key="2">
    <source>
        <dbReference type="Proteomes" id="UP000198761"/>
    </source>
</evidence>
<keyword evidence="2" id="KW-1185">Reference proteome</keyword>
<protein>
    <submittedName>
        <fullName evidence="1">Uncharacterized protein</fullName>
    </submittedName>
</protein>
<evidence type="ECO:0000313" key="1">
    <source>
        <dbReference type="EMBL" id="SEM98807.1"/>
    </source>
</evidence>
<dbReference type="AlphaFoldDB" id="A0A1H8CXA0"/>
<dbReference type="Proteomes" id="UP000198761">
    <property type="component" value="Unassembled WGS sequence"/>
</dbReference>
<gene>
    <name evidence="1" type="ORF">SAMN04488103_102632</name>
</gene>
<name>A0A1H8CXA0_9RHOB</name>
<accession>A0A1H8CXA0</accession>
<dbReference type="EMBL" id="FOCE01000002">
    <property type="protein sequence ID" value="SEM98807.1"/>
    <property type="molecule type" value="Genomic_DNA"/>
</dbReference>
<dbReference type="RefSeq" id="WP_091298917.1">
    <property type="nucleotide sequence ID" value="NZ_FOCE01000002.1"/>
</dbReference>